<dbReference type="PANTHER" id="PTHR11203">
    <property type="entry name" value="CLEAVAGE AND POLYADENYLATION SPECIFICITY FACTOR FAMILY MEMBER"/>
    <property type="match status" value="1"/>
</dbReference>
<dbReference type="AlphaFoldDB" id="A0A7C0V9U8"/>
<dbReference type="InterPro" id="IPR022712">
    <property type="entry name" value="Beta_Casp"/>
</dbReference>
<dbReference type="Proteomes" id="UP000885847">
    <property type="component" value="Unassembled WGS sequence"/>
</dbReference>
<dbReference type="SMART" id="SM00849">
    <property type="entry name" value="Lactamase_B"/>
    <property type="match status" value="1"/>
</dbReference>
<evidence type="ECO:0000259" key="2">
    <source>
        <dbReference type="SMART" id="SM00849"/>
    </source>
</evidence>
<dbReference type="InterPro" id="IPR001279">
    <property type="entry name" value="Metallo-B-lactamas"/>
</dbReference>
<dbReference type="GO" id="GO:0004521">
    <property type="term" value="F:RNA endonuclease activity"/>
    <property type="evidence" value="ECO:0007669"/>
    <property type="project" value="TreeGrafter"/>
</dbReference>
<dbReference type="InterPro" id="IPR036866">
    <property type="entry name" value="RibonucZ/Hydroxyglut_hydro"/>
</dbReference>
<accession>A0A7C0V9U8</accession>
<dbReference type="SUPFAM" id="SSF56281">
    <property type="entry name" value="Metallo-hydrolase/oxidoreductase"/>
    <property type="match status" value="1"/>
</dbReference>
<dbReference type="Pfam" id="PF07521">
    <property type="entry name" value="RMMBL"/>
    <property type="match status" value="1"/>
</dbReference>
<dbReference type="InterPro" id="IPR050698">
    <property type="entry name" value="MBL"/>
</dbReference>
<dbReference type="Gene3D" id="3.40.50.10890">
    <property type="match status" value="1"/>
</dbReference>
<dbReference type="PANTHER" id="PTHR11203:SF37">
    <property type="entry name" value="INTEGRATOR COMPLEX SUBUNIT 11"/>
    <property type="match status" value="1"/>
</dbReference>
<proteinExistence type="predicted"/>
<dbReference type="SMART" id="SM01027">
    <property type="entry name" value="Beta-Casp"/>
    <property type="match status" value="1"/>
</dbReference>
<reference evidence="4" key="1">
    <citation type="journal article" date="2020" name="mSystems">
        <title>Genome- and Community-Level Interaction Insights into Carbon Utilization and Element Cycling Functions of Hydrothermarchaeota in Hydrothermal Sediment.</title>
        <authorList>
            <person name="Zhou Z."/>
            <person name="Liu Y."/>
            <person name="Xu W."/>
            <person name="Pan J."/>
            <person name="Luo Z.H."/>
            <person name="Li M."/>
        </authorList>
    </citation>
    <scope>NUCLEOTIDE SEQUENCE [LARGE SCALE GENOMIC DNA]</scope>
    <source>
        <strain evidence="4">HyVt-102</strain>
    </source>
</reference>
<dbReference type="EMBL" id="DQWE01000086">
    <property type="protein sequence ID" value="HDI82536.1"/>
    <property type="molecule type" value="Genomic_DNA"/>
</dbReference>
<dbReference type="InterPro" id="IPR011108">
    <property type="entry name" value="RMMBL"/>
</dbReference>
<name>A0A7C0V9U8_UNCW3</name>
<feature type="domain" description="Beta-Casp" evidence="3">
    <location>
        <begin position="247"/>
        <end position="372"/>
    </location>
</feature>
<evidence type="ECO:0000313" key="4">
    <source>
        <dbReference type="EMBL" id="HDI82536.1"/>
    </source>
</evidence>
<feature type="domain" description="Metallo-beta-lactamase" evidence="2">
    <location>
        <begin position="13"/>
        <end position="231"/>
    </location>
</feature>
<evidence type="ECO:0000256" key="1">
    <source>
        <dbReference type="ARBA" id="ARBA00022801"/>
    </source>
</evidence>
<dbReference type="Pfam" id="PF00753">
    <property type="entry name" value="Lactamase_B"/>
    <property type="match status" value="1"/>
</dbReference>
<protein>
    <submittedName>
        <fullName evidence="4">MBL fold metallo-hydrolase</fullName>
    </submittedName>
</protein>
<sequence length="455" mass="51922">MRIEFYGATKEVTGSKFIIEGDGVRVLFECGLFQGRRKEAEEKNRNLPFDIKGLDYMILSHAHIDHSGNIPNLVKNGFKKDIFTTPATIDLLEYMLKDSAHIQERDAEYVNKKHKKRGEPPVEPLYTVEDAEKALGFFTPVEYRQPVKRGFSFYFLDAGHILGSSMVMIEIEGKKLLFTGDLGRTNLPIIRDPEIPGKVDILITESTYGNRLHRNIENAEKDLTDVINRAVKRRGKVIIPSFAVERAQEVVYSINKLIEKDAIPEIPIYVDSPLAVNITDVFLRHPECFDEEAYKLLRENHNIFGFGRIKYITDVEESKALNHMDGPMIIISASGMCEHGRILHHLKNNIEDERNIVLIVGFQAKHTLGRKLVDGERIVKIFGQPYERRAEVVVLHEFSAHADRNDLIEFVKKVQPERAFLVHGEEDQIYPFGEAISEMGIEVDIPDAGEVYQIP</sequence>
<gene>
    <name evidence="4" type="ORF">ENF18_01935</name>
</gene>
<dbReference type="CDD" id="cd16295">
    <property type="entry name" value="TTHA0252-CPSF-like_MBL-fold"/>
    <property type="match status" value="1"/>
</dbReference>
<evidence type="ECO:0000259" key="3">
    <source>
        <dbReference type="SMART" id="SM01027"/>
    </source>
</evidence>
<comment type="caution">
    <text evidence="4">The sequence shown here is derived from an EMBL/GenBank/DDBJ whole genome shotgun (WGS) entry which is preliminary data.</text>
</comment>
<dbReference type="Gene3D" id="3.60.15.10">
    <property type="entry name" value="Ribonuclease Z/Hydroxyacylglutathione hydrolase-like"/>
    <property type="match status" value="1"/>
</dbReference>
<organism evidence="4">
    <name type="scientific">candidate division WOR-3 bacterium</name>
    <dbReference type="NCBI Taxonomy" id="2052148"/>
    <lineage>
        <taxon>Bacteria</taxon>
        <taxon>Bacteria division WOR-3</taxon>
    </lineage>
</organism>
<dbReference type="GO" id="GO:0016787">
    <property type="term" value="F:hydrolase activity"/>
    <property type="evidence" value="ECO:0007669"/>
    <property type="project" value="UniProtKB-KW"/>
</dbReference>
<keyword evidence="1" id="KW-0378">Hydrolase</keyword>
<dbReference type="Pfam" id="PF10996">
    <property type="entry name" value="Beta-Casp"/>
    <property type="match status" value="1"/>
</dbReference>